<gene>
    <name evidence="1" type="ORF">Rumeso_03687</name>
</gene>
<name>A0A017HLS9_9RHOB</name>
<evidence type="ECO:0000313" key="2">
    <source>
        <dbReference type="Proteomes" id="UP000019666"/>
    </source>
</evidence>
<dbReference type="HOGENOM" id="CLU_2919930_0_0_5"/>
<dbReference type="AlphaFoldDB" id="A0A017HLS9"/>
<accession>A0A017HLS9</accession>
<dbReference type="InterPro" id="IPR015946">
    <property type="entry name" value="KH_dom-like_a/b"/>
</dbReference>
<organism evidence="1 2">
    <name type="scientific">Rubellimicrobium mesophilum DSM 19309</name>
    <dbReference type="NCBI Taxonomy" id="442562"/>
    <lineage>
        <taxon>Bacteria</taxon>
        <taxon>Pseudomonadati</taxon>
        <taxon>Pseudomonadota</taxon>
        <taxon>Alphaproteobacteria</taxon>
        <taxon>Rhodobacterales</taxon>
        <taxon>Roseobacteraceae</taxon>
        <taxon>Rubellimicrobium</taxon>
    </lineage>
</organism>
<sequence length="61" mass="6393">MDATVDIATGPVGEATVRLLLHVALPGLTAWAAQDLLARAHHACPYTHISHDAVDVVLRAA</sequence>
<dbReference type="Proteomes" id="UP000019666">
    <property type="component" value="Unassembled WGS sequence"/>
</dbReference>
<reference evidence="1 2" key="1">
    <citation type="submission" date="2013-02" db="EMBL/GenBank/DDBJ databases">
        <authorList>
            <person name="Fiebig A."/>
            <person name="Goeker M."/>
            <person name="Klenk H.-P.P."/>
        </authorList>
    </citation>
    <scope>NUCLEOTIDE SEQUENCE [LARGE SCALE GENOMIC DNA]</scope>
    <source>
        <strain evidence="1 2">DSM 19309</strain>
    </source>
</reference>
<dbReference type="InterPro" id="IPR036102">
    <property type="entry name" value="OsmC/Ohrsf"/>
</dbReference>
<evidence type="ECO:0000313" key="1">
    <source>
        <dbReference type="EMBL" id="EYD74734.1"/>
    </source>
</evidence>
<comment type="caution">
    <text evidence="1">The sequence shown here is derived from an EMBL/GenBank/DDBJ whole genome shotgun (WGS) entry which is preliminary data.</text>
</comment>
<dbReference type="SUPFAM" id="SSF82784">
    <property type="entry name" value="OsmC-like"/>
    <property type="match status" value="1"/>
</dbReference>
<dbReference type="EMBL" id="AOSK01000108">
    <property type="protein sequence ID" value="EYD74734.1"/>
    <property type="molecule type" value="Genomic_DNA"/>
</dbReference>
<protein>
    <recommendedName>
        <fullName evidence="3">Organic hydroperoxide resistance protein</fullName>
    </recommendedName>
</protein>
<proteinExistence type="predicted"/>
<keyword evidence="2" id="KW-1185">Reference proteome</keyword>
<dbReference type="Gene3D" id="3.30.300.20">
    <property type="match status" value="1"/>
</dbReference>
<evidence type="ECO:0008006" key="3">
    <source>
        <dbReference type="Google" id="ProtNLM"/>
    </source>
</evidence>